<dbReference type="Ensembl" id="ENSLCAT00010009753.1">
    <property type="protein sequence ID" value="ENSLCAP00010009535.1"/>
    <property type="gene ID" value="ENSLCAG00010004584.1"/>
</dbReference>
<organism evidence="18 19">
    <name type="scientific">Lates calcarifer</name>
    <name type="common">Barramundi</name>
    <name type="synonym">Holocentrus calcarifer</name>
    <dbReference type="NCBI Taxonomy" id="8187"/>
    <lineage>
        <taxon>Eukaryota</taxon>
        <taxon>Metazoa</taxon>
        <taxon>Chordata</taxon>
        <taxon>Craniata</taxon>
        <taxon>Vertebrata</taxon>
        <taxon>Euteleostomi</taxon>
        <taxon>Actinopterygii</taxon>
        <taxon>Neopterygii</taxon>
        <taxon>Teleostei</taxon>
        <taxon>Neoteleostei</taxon>
        <taxon>Acanthomorphata</taxon>
        <taxon>Carangaria</taxon>
        <taxon>Carangaria incertae sedis</taxon>
        <taxon>Centropomidae</taxon>
        <taxon>Lates</taxon>
    </lineage>
</organism>
<evidence type="ECO:0000256" key="14">
    <source>
        <dbReference type="ARBA" id="ARBA00023157"/>
    </source>
</evidence>
<keyword evidence="19" id="KW-1185">Reference proteome</keyword>
<dbReference type="Pfam" id="PF18372">
    <property type="entry name" value="I-EGF_1"/>
    <property type="match status" value="1"/>
</dbReference>
<dbReference type="OrthoDB" id="410592at2759"/>
<feature type="domain" description="Integrin beta subunit tail" evidence="17">
    <location>
        <begin position="374"/>
        <end position="456"/>
    </location>
</feature>
<evidence type="ECO:0000256" key="8">
    <source>
        <dbReference type="ARBA" id="ARBA00022837"/>
    </source>
</evidence>
<evidence type="ECO:0000256" key="2">
    <source>
        <dbReference type="ARBA" id="ARBA00007449"/>
    </source>
</evidence>
<dbReference type="GO" id="GO:0033627">
    <property type="term" value="P:cell adhesion mediated by integrin"/>
    <property type="evidence" value="ECO:0007669"/>
    <property type="project" value="TreeGrafter"/>
</dbReference>
<reference evidence="18" key="3">
    <citation type="submission" date="2025-05" db="UniProtKB">
        <authorList>
            <consortium name="Ensembl"/>
        </authorList>
    </citation>
    <scope>IDENTIFICATION</scope>
</reference>
<dbReference type="InterPro" id="IPR040622">
    <property type="entry name" value="EGF_integrin_1"/>
</dbReference>
<feature type="signal peptide" evidence="16">
    <location>
        <begin position="1"/>
        <end position="22"/>
    </location>
</feature>
<proteinExistence type="inferred from homology"/>
<dbReference type="GO" id="GO:0007229">
    <property type="term" value="P:integrin-mediated signaling pathway"/>
    <property type="evidence" value="ECO:0007669"/>
    <property type="project" value="UniProtKB-KW"/>
</dbReference>
<evidence type="ECO:0000256" key="4">
    <source>
        <dbReference type="ARBA" id="ARBA00022692"/>
    </source>
</evidence>
<dbReference type="PRINTS" id="PR01186">
    <property type="entry name" value="INTEGRINB"/>
</dbReference>
<dbReference type="GO" id="GO:0007160">
    <property type="term" value="P:cell-matrix adhesion"/>
    <property type="evidence" value="ECO:0007669"/>
    <property type="project" value="TreeGrafter"/>
</dbReference>
<keyword evidence="11" id="KW-1133">Transmembrane helix</keyword>
<dbReference type="GO" id="GO:0009986">
    <property type="term" value="C:cell surface"/>
    <property type="evidence" value="ECO:0007669"/>
    <property type="project" value="TreeGrafter"/>
</dbReference>
<keyword evidence="12 20" id="KW-0401">Integrin</keyword>
<evidence type="ECO:0000256" key="7">
    <source>
        <dbReference type="ARBA" id="ARBA00022737"/>
    </source>
</evidence>
<accession>A0A4W6CDX2</accession>
<evidence type="ECO:0000313" key="19">
    <source>
        <dbReference type="Proteomes" id="UP000314980"/>
    </source>
</evidence>
<dbReference type="GO" id="GO:0016477">
    <property type="term" value="P:cell migration"/>
    <property type="evidence" value="ECO:0007669"/>
    <property type="project" value="TreeGrafter"/>
</dbReference>
<dbReference type="AlphaFoldDB" id="A0A4W6CDX2"/>
<dbReference type="Gene3D" id="2.10.25.10">
    <property type="entry name" value="Laminin"/>
    <property type="match status" value="3"/>
</dbReference>
<dbReference type="FunFam" id="2.10.25.10:FF:000036">
    <property type="entry name" value="Integrin beta"/>
    <property type="match status" value="1"/>
</dbReference>
<dbReference type="GO" id="GO:0005178">
    <property type="term" value="F:integrin binding"/>
    <property type="evidence" value="ECO:0007669"/>
    <property type="project" value="TreeGrafter"/>
</dbReference>
<dbReference type="InterPro" id="IPR012896">
    <property type="entry name" value="Integrin_bsu_tail"/>
</dbReference>
<sequence length="461" mass="50232">MAVKLLCLSLLLALLCTGWTKQQTCLLSASNCDECIQSGPECAWCTAPRSDVRCHTSKGLRRAGCHKSYVYNPQGAVQVVKNDSSTEPAVAKTLLLQPQELSLRLRPGVSQSFPLTITMPTDQPVQELTMDISNVPAGVNITFSSITTGNPLLIQVNVVAAQCPGKSDDSNQNRTGPWSSLITPRGFSLSVMLEITLECQCDCIRNREENSPTCSGHGALLCGQCACYESYIGQNCQRDTDSFSSPHEDYCRSGPNAPVCSGRGQCVEGFCECEMRANPEERYSGRFCECSNFDCPYQNNRVCGGHGKCMCGQCICDDDWTGEDCSCSYETASCMATNQQLCNGKGMCQCGVCKCEPPYAGPTCENCPTCENTCVKHAKCVECRAFGMGEKRDRCDQECSYLSVTMVDTKDDLPQTGGTTALCLMISPEDSCIFYYTLSRTSSRQQSTVARARKCNSRGLK</sequence>
<reference evidence="20" key="2">
    <citation type="submission" date="2025-04" db="UniProtKB">
        <authorList>
            <consortium name="RefSeq"/>
        </authorList>
    </citation>
    <scope>IDENTIFICATION</scope>
    <source>
        <tissue evidence="20">Brain</tissue>
    </source>
</reference>
<dbReference type="Gene3D" id="2.60.40.1510">
    <property type="entry name" value="ntegrin, alpha v. Chain A, domain 3"/>
    <property type="match status" value="1"/>
</dbReference>
<keyword evidence="7" id="KW-0677">Repeat</keyword>
<evidence type="ECO:0000313" key="18">
    <source>
        <dbReference type="Ensembl" id="ENSLCAP00010009535.1"/>
    </source>
</evidence>
<evidence type="ECO:0000256" key="1">
    <source>
        <dbReference type="ARBA" id="ARBA00004479"/>
    </source>
</evidence>
<dbReference type="Pfam" id="PF07965">
    <property type="entry name" value="Integrin_B_tail"/>
    <property type="match status" value="1"/>
</dbReference>
<evidence type="ECO:0000256" key="10">
    <source>
        <dbReference type="ARBA" id="ARBA00022889"/>
    </source>
</evidence>
<dbReference type="PANTHER" id="PTHR10082:SF60">
    <property type="entry name" value="INTEGRIN BETA-PS"/>
    <property type="match status" value="1"/>
</dbReference>
<evidence type="ECO:0000256" key="12">
    <source>
        <dbReference type="ARBA" id="ARBA00023037"/>
    </source>
</evidence>
<dbReference type="GO" id="GO:0046872">
    <property type="term" value="F:metal ion binding"/>
    <property type="evidence" value="ECO:0007669"/>
    <property type="project" value="UniProtKB-KW"/>
</dbReference>
<gene>
    <name evidence="18 20" type="primary">LOC108889547</name>
</gene>
<dbReference type="GO" id="GO:0098609">
    <property type="term" value="P:cell-cell adhesion"/>
    <property type="evidence" value="ECO:0007669"/>
    <property type="project" value="TreeGrafter"/>
</dbReference>
<dbReference type="Gene3D" id="3.30.1680.10">
    <property type="entry name" value="ligand-binding face of the semaphorins, domain 2"/>
    <property type="match status" value="1"/>
</dbReference>
<dbReference type="PANTHER" id="PTHR10082">
    <property type="entry name" value="INTEGRIN BETA SUBUNIT"/>
    <property type="match status" value="1"/>
</dbReference>
<evidence type="ECO:0000256" key="5">
    <source>
        <dbReference type="ARBA" id="ARBA00022723"/>
    </source>
</evidence>
<evidence type="ECO:0000256" key="6">
    <source>
        <dbReference type="ARBA" id="ARBA00022729"/>
    </source>
</evidence>
<dbReference type="SMART" id="SM01242">
    <property type="entry name" value="Integrin_B_tail"/>
    <property type="match status" value="1"/>
</dbReference>
<comment type="similarity">
    <text evidence="2">Belongs to the integrin beta chain family.</text>
</comment>
<keyword evidence="15" id="KW-0325">Glycoprotein</keyword>
<evidence type="ECO:0000313" key="20">
    <source>
        <dbReference type="RefSeq" id="XP_018541585.1"/>
    </source>
</evidence>
<dbReference type="Proteomes" id="UP000314980">
    <property type="component" value="Unassembled WGS sequence"/>
</dbReference>
<name>A0A4W6CDX2_LATCA</name>
<evidence type="ECO:0000259" key="17">
    <source>
        <dbReference type="SMART" id="SM01242"/>
    </source>
</evidence>
<reference evidence="19" key="1">
    <citation type="submission" date="2015-09" db="EMBL/GenBank/DDBJ databases">
        <authorList>
            <person name="Sai Rama Sridatta P."/>
        </authorList>
    </citation>
    <scope>NUCLEOTIDE SEQUENCE [LARGE SCALE GENOMIC DNA]</scope>
</reference>
<dbReference type="InterPro" id="IPR033760">
    <property type="entry name" value="Integrin_beta_N"/>
</dbReference>
<dbReference type="Pfam" id="PF07974">
    <property type="entry name" value="EGF_2"/>
    <property type="match status" value="2"/>
</dbReference>
<dbReference type="GeneID" id="108889547"/>
<dbReference type="InterPro" id="IPR032695">
    <property type="entry name" value="Integrin_dom_sf"/>
</dbReference>
<dbReference type="GO" id="GO:0005925">
    <property type="term" value="C:focal adhesion"/>
    <property type="evidence" value="ECO:0007669"/>
    <property type="project" value="TreeGrafter"/>
</dbReference>
<keyword evidence="9" id="KW-0460">Magnesium</keyword>
<dbReference type="SUPFAM" id="SSF69179">
    <property type="entry name" value="Integrin domains"/>
    <property type="match status" value="1"/>
</dbReference>
<evidence type="ECO:0000256" key="13">
    <source>
        <dbReference type="ARBA" id="ARBA00023136"/>
    </source>
</evidence>
<keyword evidence="8" id="KW-0106">Calcium</keyword>
<dbReference type="RefSeq" id="XP_018541585.1">
    <property type="nucleotide sequence ID" value="XM_018686069.2"/>
</dbReference>
<keyword evidence="3" id="KW-0245">EGF-like domain</keyword>
<evidence type="ECO:0000256" key="9">
    <source>
        <dbReference type="ARBA" id="ARBA00022842"/>
    </source>
</evidence>
<keyword evidence="5" id="KW-0479">Metal-binding</keyword>
<dbReference type="InterPro" id="IPR057243">
    <property type="entry name" value="Integrin_I-EGF_CS"/>
</dbReference>
<dbReference type="Pfam" id="PF17205">
    <property type="entry name" value="PSI_integrin"/>
    <property type="match status" value="1"/>
</dbReference>
<dbReference type="GO" id="GO:0008305">
    <property type="term" value="C:integrin complex"/>
    <property type="evidence" value="ECO:0007669"/>
    <property type="project" value="TreeGrafter"/>
</dbReference>
<dbReference type="Proteomes" id="UP000694890">
    <property type="component" value="Linkage group LG15"/>
</dbReference>
<keyword evidence="13" id="KW-0472">Membrane</keyword>
<comment type="subcellular location">
    <subcellularLocation>
        <location evidence="1">Membrane</location>
        <topology evidence="1">Single-pass type I membrane protein</topology>
    </subcellularLocation>
</comment>
<dbReference type="STRING" id="8187.ENSLCAP00010009535"/>
<dbReference type="SUPFAM" id="SSF103575">
    <property type="entry name" value="Plexin repeat"/>
    <property type="match status" value="1"/>
</dbReference>
<evidence type="ECO:0000256" key="15">
    <source>
        <dbReference type="ARBA" id="ARBA00023180"/>
    </source>
</evidence>
<evidence type="ECO:0000256" key="3">
    <source>
        <dbReference type="ARBA" id="ARBA00022536"/>
    </source>
</evidence>
<dbReference type="SUPFAM" id="SSF69687">
    <property type="entry name" value="Integrin beta tail domain"/>
    <property type="match status" value="1"/>
</dbReference>
<dbReference type="KEGG" id="lcf:108889547"/>
<dbReference type="Pfam" id="PF23105">
    <property type="entry name" value="EGF_integrin"/>
    <property type="match status" value="1"/>
</dbReference>
<keyword evidence="14" id="KW-1015">Disulfide bond</keyword>
<dbReference type="GeneTree" id="ENSGT01150000286919"/>
<feature type="chain" id="PRO_5044612624" evidence="16">
    <location>
        <begin position="23"/>
        <end position="461"/>
    </location>
</feature>
<keyword evidence="6 16" id="KW-0732">Signal</keyword>
<dbReference type="SUPFAM" id="SSF57196">
    <property type="entry name" value="EGF/Laminin"/>
    <property type="match status" value="2"/>
</dbReference>
<dbReference type="InParanoid" id="A0A4W6CDX2"/>
<evidence type="ECO:0000256" key="16">
    <source>
        <dbReference type="SAM" id="SignalP"/>
    </source>
</evidence>
<dbReference type="InterPro" id="IPR036349">
    <property type="entry name" value="Integrin_bsu_tail_dom_sf"/>
</dbReference>
<keyword evidence="4" id="KW-0812">Transmembrane</keyword>
<dbReference type="InterPro" id="IPR057073">
    <property type="entry name" value="EGF_integrin_2"/>
</dbReference>
<evidence type="ECO:0000256" key="11">
    <source>
        <dbReference type="ARBA" id="ARBA00022989"/>
    </source>
</evidence>
<dbReference type="InterPro" id="IPR013111">
    <property type="entry name" value="EGF_extracell"/>
</dbReference>
<dbReference type="InterPro" id="IPR015812">
    <property type="entry name" value="Integrin_bsu"/>
</dbReference>
<protein>
    <submittedName>
        <fullName evidence="20">Integrin beta-1</fullName>
    </submittedName>
</protein>
<keyword evidence="10" id="KW-0130">Cell adhesion</keyword>
<dbReference type="PROSITE" id="PS00243">
    <property type="entry name" value="I_EGF_1"/>
    <property type="match status" value="1"/>
</dbReference>